<evidence type="ECO:0000313" key="3">
    <source>
        <dbReference type="EMBL" id="CAH0380249.1"/>
    </source>
</evidence>
<dbReference type="Proteomes" id="UP000789595">
    <property type="component" value="Unassembled WGS sequence"/>
</dbReference>
<protein>
    <submittedName>
        <fullName evidence="3">Uncharacterized protein</fullName>
    </submittedName>
</protein>
<evidence type="ECO:0000313" key="4">
    <source>
        <dbReference type="Proteomes" id="UP000789595"/>
    </source>
</evidence>
<feature type="compositionally biased region" description="Polar residues" evidence="2">
    <location>
        <begin position="385"/>
        <end position="405"/>
    </location>
</feature>
<feature type="region of interest" description="Disordered" evidence="2">
    <location>
        <begin position="324"/>
        <end position="417"/>
    </location>
</feature>
<dbReference type="EMBL" id="CAKKNE010000006">
    <property type="protein sequence ID" value="CAH0380249.1"/>
    <property type="molecule type" value="Genomic_DNA"/>
</dbReference>
<feature type="coiled-coil region" evidence="1">
    <location>
        <begin position="239"/>
        <end position="273"/>
    </location>
</feature>
<feature type="region of interest" description="Disordered" evidence="2">
    <location>
        <begin position="1"/>
        <end position="89"/>
    </location>
</feature>
<reference evidence="3" key="1">
    <citation type="submission" date="2021-11" db="EMBL/GenBank/DDBJ databases">
        <authorList>
            <consortium name="Genoscope - CEA"/>
            <person name="William W."/>
        </authorList>
    </citation>
    <scope>NUCLEOTIDE SEQUENCE</scope>
</reference>
<organism evidence="3 4">
    <name type="scientific">Pelagomonas calceolata</name>
    <dbReference type="NCBI Taxonomy" id="35677"/>
    <lineage>
        <taxon>Eukaryota</taxon>
        <taxon>Sar</taxon>
        <taxon>Stramenopiles</taxon>
        <taxon>Ochrophyta</taxon>
        <taxon>Pelagophyceae</taxon>
        <taxon>Pelagomonadales</taxon>
        <taxon>Pelagomonadaceae</taxon>
        <taxon>Pelagomonas</taxon>
    </lineage>
</organism>
<accession>A0A8J2T3L9</accession>
<keyword evidence="4" id="KW-1185">Reference proteome</keyword>
<dbReference type="AlphaFoldDB" id="A0A8J2T3L9"/>
<keyword evidence="1" id="KW-0175">Coiled coil</keyword>
<feature type="compositionally biased region" description="Basic and acidic residues" evidence="2">
    <location>
        <begin position="408"/>
        <end position="417"/>
    </location>
</feature>
<gene>
    <name evidence="3" type="ORF">PECAL_6P18890</name>
</gene>
<evidence type="ECO:0000256" key="1">
    <source>
        <dbReference type="SAM" id="Coils"/>
    </source>
</evidence>
<evidence type="ECO:0000256" key="2">
    <source>
        <dbReference type="SAM" id="MobiDB-lite"/>
    </source>
</evidence>
<proteinExistence type="predicted"/>
<feature type="compositionally biased region" description="Low complexity" evidence="2">
    <location>
        <begin position="351"/>
        <end position="363"/>
    </location>
</feature>
<sequence>MRGGRPPQSATSRHYAEPIQANRGDYDELDGDYDLAGRDSNDVDEGYVHRVRPRRTSDMSISVQGPAAPQRTPAPPYVVSRDKPRRAASPLAEFAADPLAAMRHDDDVDLDAEYDAVDDFNDDDGYAGSPRRSRFSELGDEAPQPPTHGPNARAAFRTARQVVDDQPPTPRSGGSVEKKVSWAEDDEETKEEKDATTIFHAELDVDFRETKDRCDAAEAAAEYAEELAAETAHAMDTVLAMAQGRIDEAHSDIDRLEKELAAEKAARRAEQEALLEELVQARRLLVAADKRAGDSRSTIRDERHLDDAIQRLSLLQWLGDGEWTGHNQVEGPPTLSGPVESYASPEHRRQQAQARRAAAARVAAQREDSSDLASEPVPEHPTRITPRNRSSTGSSRSAPRTSTGSGDHLARFETGDY</sequence>
<feature type="region of interest" description="Disordered" evidence="2">
    <location>
        <begin position="118"/>
        <end position="196"/>
    </location>
</feature>
<comment type="caution">
    <text evidence="3">The sequence shown here is derived from an EMBL/GenBank/DDBJ whole genome shotgun (WGS) entry which is preliminary data.</text>
</comment>
<name>A0A8J2T3L9_9STRA</name>